<sequence length="78" mass="9497">MNWNRLIENRQNIVKSILSNFLHIKTDSKSDFLFSAIRYKKSHITYSIYEEVKCFSLTISLKKDAVYCRWIEWLLDYQ</sequence>
<gene>
    <name evidence="1" type="ORF">CHRIB12_LOCUS5730</name>
</gene>
<accession>A0A915YY13</accession>
<reference evidence="1" key="1">
    <citation type="submission" date="2020-05" db="EMBL/GenBank/DDBJ databases">
        <authorList>
            <person name="Rincon C."/>
            <person name="Sanders R I."/>
            <person name="Robbins C."/>
            <person name="Chaturvedi A."/>
        </authorList>
    </citation>
    <scope>NUCLEOTIDE SEQUENCE</scope>
    <source>
        <strain evidence="1">CHB12</strain>
    </source>
</reference>
<dbReference type="EMBL" id="CAGKOT010000009">
    <property type="protein sequence ID" value="CAB5353865.1"/>
    <property type="molecule type" value="Genomic_DNA"/>
</dbReference>
<dbReference type="AlphaFoldDB" id="A0A915YY13"/>
<organism evidence="1 2">
    <name type="scientific">Rhizophagus irregularis</name>
    <dbReference type="NCBI Taxonomy" id="588596"/>
    <lineage>
        <taxon>Eukaryota</taxon>
        <taxon>Fungi</taxon>
        <taxon>Fungi incertae sedis</taxon>
        <taxon>Mucoromycota</taxon>
        <taxon>Glomeromycotina</taxon>
        <taxon>Glomeromycetes</taxon>
        <taxon>Glomerales</taxon>
        <taxon>Glomeraceae</taxon>
        <taxon>Rhizophagus</taxon>
    </lineage>
</organism>
<protein>
    <submittedName>
        <fullName evidence="1">Uncharacterized protein</fullName>
    </submittedName>
</protein>
<comment type="caution">
    <text evidence="1">The sequence shown here is derived from an EMBL/GenBank/DDBJ whole genome shotgun (WGS) entry which is preliminary data.</text>
</comment>
<evidence type="ECO:0000313" key="1">
    <source>
        <dbReference type="EMBL" id="CAB5353865.1"/>
    </source>
</evidence>
<name>A0A915YY13_9GLOM</name>
<evidence type="ECO:0000313" key="2">
    <source>
        <dbReference type="Proteomes" id="UP000684084"/>
    </source>
</evidence>
<dbReference type="Proteomes" id="UP000684084">
    <property type="component" value="Unassembled WGS sequence"/>
</dbReference>
<proteinExistence type="predicted"/>